<dbReference type="InterPro" id="IPR000524">
    <property type="entry name" value="Tscrpt_reg_HTH_GntR"/>
</dbReference>
<evidence type="ECO:0000256" key="1">
    <source>
        <dbReference type="ARBA" id="ARBA00023015"/>
    </source>
</evidence>
<dbReference type="InterPro" id="IPR036390">
    <property type="entry name" value="WH_DNA-bd_sf"/>
</dbReference>
<dbReference type="Gene3D" id="1.10.10.10">
    <property type="entry name" value="Winged helix-like DNA-binding domain superfamily/Winged helix DNA-binding domain"/>
    <property type="match status" value="1"/>
</dbReference>
<evidence type="ECO:0000313" key="6">
    <source>
        <dbReference type="Proteomes" id="UP001549077"/>
    </source>
</evidence>
<evidence type="ECO:0000256" key="3">
    <source>
        <dbReference type="ARBA" id="ARBA00023163"/>
    </source>
</evidence>
<dbReference type="SMART" id="SM00345">
    <property type="entry name" value="HTH_GNTR"/>
    <property type="match status" value="1"/>
</dbReference>
<dbReference type="PANTHER" id="PTHR43537">
    <property type="entry name" value="TRANSCRIPTIONAL REGULATOR, GNTR FAMILY"/>
    <property type="match status" value="1"/>
</dbReference>
<sequence length="238" mass="27015">MSDAQIGTAVLNTLRNMILRHELRPGEKLVDRTLAARLRASRTPVREAFGRLEELGLVEKRDRGYFVVEMSSSRAFDLYQLREILEVAAVHLAAEKATETELQEFRDIVGQVNHFRTLPGRRADEVRIGMTLHESIARVSGNKELHQAVVRILSQMVTFMWIEVLHEPEGASAGSQDEHERIVKYIEMKDGFNAAEVMRSHIRAGRERLTTVLRAREAQSNFVLPVGYGLSGLSKQQR</sequence>
<dbReference type="EMBL" id="JBEPMY010000028">
    <property type="protein sequence ID" value="MET3758388.1"/>
    <property type="molecule type" value="Genomic_DNA"/>
</dbReference>
<dbReference type="SUPFAM" id="SSF46785">
    <property type="entry name" value="Winged helix' DNA-binding domain"/>
    <property type="match status" value="1"/>
</dbReference>
<keyword evidence="3" id="KW-0804">Transcription</keyword>
<name>A0ABV2MPJ4_9HYPH</name>
<keyword evidence="1" id="KW-0805">Transcription regulation</keyword>
<dbReference type="PROSITE" id="PS50949">
    <property type="entry name" value="HTH_GNTR"/>
    <property type="match status" value="1"/>
</dbReference>
<feature type="domain" description="HTH gntR-type" evidence="4">
    <location>
        <begin position="4"/>
        <end position="70"/>
    </location>
</feature>
<dbReference type="InterPro" id="IPR008920">
    <property type="entry name" value="TF_FadR/GntR_C"/>
</dbReference>
<gene>
    <name evidence="5" type="ORF">ABID08_005770</name>
</gene>
<dbReference type="Pfam" id="PF00392">
    <property type="entry name" value="GntR"/>
    <property type="match status" value="1"/>
</dbReference>
<proteinExistence type="predicted"/>
<comment type="caution">
    <text evidence="5">The sequence shown here is derived from an EMBL/GenBank/DDBJ whole genome shotgun (WGS) entry which is preliminary data.</text>
</comment>
<evidence type="ECO:0000256" key="2">
    <source>
        <dbReference type="ARBA" id="ARBA00023125"/>
    </source>
</evidence>
<evidence type="ECO:0000259" key="4">
    <source>
        <dbReference type="PROSITE" id="PS50949"/>
    </source>
</evidence>
<dbReference type="SMART" id="SM00895">
    <property type="entry name" value="FCD"/>
    <property type="match status" value="1"/>
</dbReference>
<dbReference type="InterPro" id="IPR011711">
    <property type="entry name" value="GntR_C"/>
</dbReference>
<dbReference type="RefSeq" id="WP_168300924.1">
    <property type="nucleotide sequence ID" value="NZ_CP071609.1"/>
</dbReference>
<organism evidence="5 6">
    <name type="scientific">Rhizobium binae</name>
    <dbReference type="NCBI Taxonomy" id="1138190"/>
    <lineage>
        <taxon>Bacteria</taxon>
        <taxon>Pseudomonadati</taxon>
        <taxon>Pseudomonadota</taxon>
        <taxon>Alphaproteobacteria</taxon>
        <taxon>Hyphomicrobiales</taxon>
        <taxon>Rhizobiaceae</taxon>
        <taxon>Rhizobium/Agrobacterium group</taxon>
        <taxon>Rhizobium</taxon>
    </lineage>
</organism>
<dbReference type="Gene3D" id="1.20.120.530">
    <property type="entry name" value="GntR ligand-binding domain-like"/>
    <property type="match status" value="1"/>
</dbReference>
<dbReference type="Pfam" id="PF07729">
    <property type="entry name" value="FCD"/>
    <property type="match status" value="1"/>
</dbReference>
<dbReference type="GeneID" id="91152555"/>
<keyword evidence="2 5" id="KW-0238">DNA-binding</keyword>
<dbReference type="SUPFAM" id="SSF48008">
    <property type="entry name" value="GntR ligand-binding domain-like"/>
    <property type="match status" value="1"/>
</dbReference>
<keyword evidence="6" id="KW-1185">Reference proteome</keyword>
<protein>
    <submittedName>
        <fullName evidence="5">DNA-binding GntR family transcriptional regulator</fullName>
    </submittedName>
</protein>
<dbReference type="Proteomes" id="UP001549077">
    <property type="component" value="Unassembled WGS sequence"/>
</dbReference>
<dbReference type="CDD" id="cd07377">
    <property type="entry name" value="WHTH_GntR"/>
    <property type="match status" value="1"/>
</dbReference>
<reference evidence="5 6" key="1">
    <citation type="submission" date="2024-06" db="EMBL/GenBank/DDBJ databases">
        <title>Genomic Encyclopedia of Type Strains, Phase IV (KMG-IV): sequencing the most valuable type-strain genomes for metagenomic binning, comparative biology and taxonomic classification.</title>
        <authorList>
            <person name="Goeker M."/>
        </authorList>
    </citation>
    <scope>NUCLEOTIDE SEQUENCE [LARGE SCALE GENOMIC DNA]</scope>
    <source>
        <strain evidence="5 6">DSM 29288</strain>
    </source>
</reference>
<dbReference type="GO" id="GO:0003677">
    <property type="term" value="F:DNA binding"/>
    <property type="evidence" value="ECO:0007669"/>
    <property type="project" value="UniProtKB-KW"/>
</dbReference>
<dbReference type="InterPro" id="IPR036388">
    <property type="entry name" value="WH-like_DNA-bd_sf"/>
</dbReference>
<accession>A0ABV2MPJ4</accession>
<evidence type="ECO:0000313" key="5">
    <source>
        <dbReference type="EMBL" id="MET3758388.1"/>
    </source>
</evidence>
<dbReference type="PANTHER" id="PTHR43537:SF49">
    <property type="entry name" value="TRANSCRIPTIONAL REGULATORY PROTEIN"/>
    <property type="match status" value="1"/>
</dbReference>